<dbReference type="Gene3D" id="3.30.450.20">
    <property type="entry name" value="PAS domain"/>
    <property type="match status" value="2"/>
</dbReference>
<dbReference type="CDD" id="cd00130">
    <property type="entry name" value="PAS"/>
    <property type="match status" value="1"/>
</dbReference>
<evidence type="ECO:0000256" key="1">
    <source>
        <dbReference type="ARBA" id="ARBA00022801"/>
    </source>
</evidence>
<dbReference type="SUPFAM" id="SSF55785">
    <property type="entry name" value="PYP-like sensor domain (PAS domain)"/>
    <property type="match status" value="2"/>
</dbReference>
<dbReference type="InterPro" id="IPR035965">
    <property type="entry name" value="PAS-like_dom_sf"/>
</dbReference>
<dbReference type="PANTHER" id="PTHR43156">
    <property type="entry name" value="STAGE II SPORULATION PROTEIN E-RELATED"/>
    <property type="match status" value="1"/>
</dbReference>
<dbReference type="Pfam" id="PF08448">
    <property type="entry name" value="PAS_4"/>
    <property type="match status" value="1"/>
</dbReference>
<dbReference type="Gene3D" id="3.30.450.40">
    <property type="match status" value="1"/>
</dbReference>
<dbReference type="SUPFAM" id="SSF55781">
    <property type="entry name" value="GAF domain-like"/>
    <property type="match status" value="2"/>
</dbReference>
<keyword evidence="1" id="KW-0378">Hydrolase</keyword>
<dbReference type="SMART" id="SM00065">
    <property type="entry name" value="GAF"/>
    <property type="match status" value="1"/>
</dbReference>
<dbReference type="PROSITE" id="PS50112">
    <property type="entry name" value="PAS"/>
    <property type="match status" value="1"/>
</dbReference>
<dbReference type="EMBL" id="JAVREY010000010">
    <property type="protein sequence ID" value="MDT0463647.1"/>
    <property type="molecule type" value="Genomic_DNA"/>
</dbReference>
<reference evidence="4" key="1">
    <citation type="submission" date="2023-07" db="EMBL/GenBank/DDBJ databases">
        <title>30 novel species of actinomycetes from the DSMZ collection.</title>
        <authorList>
            <person name="Nouioui I."/>
        </authorList>
    </citation>
    <scope>NUCLEOTIDE SEQUENCE [LARGE SCALE GENOMIC DNA]</scope>
    <source>
        <strain evidence="4">DSM 41699</strain>
    </source>
</reference>
<evidence type="ECO:0000313" key="4">
    <source>
        <dbReference type="Proteomes" id="UP001183809"/>
    </source>
</evidence>
<dbReference type="SMART" id="SM00331">
    <property type="entry name" value="PP2C_SIG"/>
    <property type="match status" value="1"/>
</dbReference>
<dbReference type="SUPFAM" id="SSF81606">
    <property type="entry name" value="PP2C-like"/>
    <property type="match status" value="1"/>
</dbReference>
<dbReference type="Pfam" id="PF13185">
    <property type="entry name" value="GAF_2"/>
    <property type="match status" value="1"/>
</dbReference>
<dbReference type="Gene3D" id="3.60.40.10">
    <property type="entry name" value="PPM-type phosphatase domain"/>
    <property type="match status" value="1"/>
</dbReference>
<evidence type="ECO:0000259" key="2">
    <source>
        <dbReference type="PROSITE" id="PS50112"/>
    </source>
</evidence>
<dbReference type="InterPro" id="IPR001932">
    <property type="entry name" value="PPM-type_phosphatase-like_dom"/>
</dbReference>
<dbReference type="InterPro" id="IPR003018">
    <property type="entry name" value="GAF"/>
</dbReference>
<feature type="domain" description="PAS" evidence="2">
    <location>
        <begin position="296"/>
        <end position="334"/>
    </location>
</feature>
<dbReference type="InterPro" id="IPR029016">
    <property type="entry name" value="GAF-like_dom_sf"/>
</dbReference>
<accession>A0ABU2TS00</accession>
<dbReference type="InterPro" id="IPR013656">
    <property type="entry name" value="PAS_4"/>
</dbReference>
<gene>
    <name evidence="3" type="ORF">RM764_11550</name>
</gene>
<keyword evidence="4" id="KW-1185">Reference proteome</keyword>
<dbReference type="InterPro" id="IPR000014">
    <property type="entry name" value="PAS"/>
</dbReference>
<name>A0ABU2TS00_9ACTN</name>
<dbReference type="InterPro" id="IPR036457">
    <property type="entry name" value="PPM-type-like_dom_sf"/>
</dbReference>
<comment type="caution">
    <text evidence="3">The sequence shown here is derived from an EMBL/GenBank/DDBJ whole genome shotgun (WGS) entry which is preliminary data.</text>
</comment>
<dbReference type="InterPro" id="IPR052016">
    <property type="entry name" value="Bact_Sigma-Reg"/>
</dbReference>
<sequence>MQGSAESADSAPGTATAVLTGAVADAIHAAGGLVGGMYLRSSTPEVLRLAVLAGLPASLFRPWSRLHLDRPFPVADAFRLGVPVVLNDATETMRRYPQLAAGLPFRFGSVYVPVVGATTTYGVLMVLRPSGPDAIEALPDLDRMMATAERLAEALGALEKAGDPVVWDGPPLCVRPPAAARLRSRIGHFVWDPAEATVTGDDTFQELSGGAVQDLAGSPEALAEAVSPDDARLVLSALRETAGGFPPTRPLRVRAKDGGQRLLEFWAENPAPGGSHRVGGLVVDPGTGPAAQGATDLLPDGVFAFDRMGLITYVNPRAGDLLGSSPQDLVGRHLWYALPWLDRPAYEDHLRAALLAPEPVHFQVRRPVEGADREGDGDWLTLSVYPGTDVLTCRVMPFGHTADTTSLSEASNRTADQLSPWDAAAPVYRPVILAIALSEAVTARQVSEVVMRELLPAFGGHRLAIHLLQERHLYLAWETGFPAGYLAQFDAVGLDAKLPGVDTLTTGRPLFFESMQQFAAAYPDLPLDTTVGSRAFLPLIASGRPVGACTLGFESPRVFSDEERTVLTALAGLIAQALERARRYDSEAALARGLQEALLPHRLSTHPQVETAGTYLPGTQGMDVGGDWYDVIEAGDGLALVIGDVQGHGVQAAATMGQLRSAVRAFAFGDHAPHQVMSGTNRLLIDLDPGQFASCCYVRLDPVTGHARAARAGHPQPLLRHPDGRTDVLDLPGGLVLGVDPKASYPVTHLRLEPGAVLALYTDGLVERPGADIDEGVEALRAELSHTKYGTHRQGGLSLTGIADRLTERARHTADRPDDIAILLATRLHGTEGIDDVLGTEHADGLGEA</sequence>
<evidence type="ECO:0000313" key="3">
    <source>
        <dbReference type="EMBL" id="MDT0463647.1"/>
    </source>
</evidence>
<dbReference type="PANTHER" id="PTHR43156:SF2">
    <property type="entry name" value="STAGE II SPORULATION PROTEIN E"/>
    <property type="match status" value="1"/>
</dbReference>
<dbReference type="RefSeq" id="WP_311694597.1">
    <property type="nucleotide sequence ID" value="NZ_JAVREY010000010.1"/>
</dbReference>
<organism evidence="3 4">
    <name type="scientific">Streptomyces gibsoniae</name>
    <dbReference type="NCBI Taxonomy" id="3075529"/>
    <lineage>
        <taxon>Bacteria</taxon>
        <taxon>Bacillati</taxon>
        <taxon>Actinomycetota</taxon>
        <taxon>Actinomycetes</taxon>
        <taxon>Kitasatosporales</taxon>
        <taxon>Streptomycetaceae</taxon>
        <taxon>Streptomyces</taxon>
    </lineage>
</organism>
<proteinExistence type="predicted"/>
<dbReference type="Proteomes" id="UP001183809">
    <property type="component" value="Unassembled WGS sequence"/>
</dbReference>
<protein>
    <submittedName>
        <fullName evidence="3">SpoIIE family protein phosphatase</fullName>
    </submittedName>
</protein>
<dbReference type="SMART" id="SM00091">
    <property type="entry name" value="PAS"/>
    <property type="match status" value="2"/>
</dbReference>
<dbReference type="Pfam" id="PF07228">
    <property type="entry name" value="SpoIIE"/>
    <property type="match status" value="1"/>
</dbReference>
<dbReference type="NCBIfam" id="TIGR00229">
    <property type="entry name" value="sensory_box"/>
    <property type="match status" value="1"/>
</dbReference>